<evidence type="ECO:0000259" key="1">
    <source>
        <dbReference type="SMART" id="SM00959"/>
    </source>
</evidence>
<dbReference type="InterPro" id="IPR036269">
    <property type="entry name" value="Rho_N_sf"/>
</dbReference>
<name>A0A6N2YE37_9FIRM</name>
<sequence length="87" mass="9895">MYIRNKSGLIQECHNEDVIRTCQKDIEHFTVAENRESLTAKEAVNKPEEKPELKKMKVDELRAMAKERGIEGAASLNKEELLAVLKG</sequence>
<organism evidence="2">
    <name type="scientific">Hungatella hathewayi</name>
    <dbReference type="NCBI Taxonomy" id="154046"/>
    <lineage>
        <taxon>Bacteria</taxon>
        <taxon>Bacillati</taxon>
        <taxon>Bacillota</taxon>
        <taxon>Clostridia</taxon>
        <taxon>Lachnospirales</taxon>
        <taxon>Lachnospiraceae</taxon>
        <taxon>Hungatella</taxon>
    </lineage>
</organism>
<dbReference type="AlphaFoldDB" id="A0A6N2YE37"/>
<dbReference type="InterPro" id="IPR011112">
    <property type="entry name" value="Rho-like_N"/>
</dbReference>
<protein>
    <recommendedName>
        <fullName evidence="1">Rho termination factor-like N-terminal domain-containing protein</fullName>
    </recommendedName>
</protein>
<accession>A0A6N2YE37</accession>
<dbReference type="RefSeq" id="WP_156832148.1">
    <property type="nucleotide sequence ID" value="NZ_CACRUH010000005.1"/>
</dbReference>
<dbReference type="EMBL" id="CACRUH010000005">
    <property type="protein sequence ID" value="VYT63772.1"/>
    <property type="molecule type" value="Genomic_DNA"/>
</dbReference>
<proteinExistence type="predicted"/>
<dbReference type="Pfam" id="PF07498">
    <property type="entry name" value="Rho_N"/>
    <property type="match status" value="1"/>
</dbReference>
<dbReference type="GO" id="GO:0006353">
    <property type="term" value="P:DNA-templated transcription termination"/>
    <property type="evidence" value="ECO:0007669"/>
    <property type="project" value="InterPro"/>
</dbReference>
<feature type="domain" description="Rho termination factor-like N-terminal" evidence="1">
    <location>
        <begin position="52"/>
        <end position="87"/>
    </location>
</feature>
<reference evidence="2" key="1">
    <citation type="submission" date="2019-11" db="EMBL/GenBank/DDBJ databases">
        <authorList>
            <person name="Feng L."/>
        </authorList>
    </citation>
    <scope>NUCLEOTIDE SEQUENCE</scope>
    <source>
        <strain evidence="2">ChathewayiLFYP18</strain>
    </source>
</reference>
<dbReference type="Gene3D" id="1.10.720.10">
    <property type="match status" value="1"/>
</dbReference>
<gene>
    <name evidence="2" type="ORF">CHLFYP18_05194</name>
</gene>
<evidence type="ECO:0000313" key="2">
    <source>
        <dbReference type="EMBL" id="VYT63772.1"/>
    </source>
</evidence>
<dbReference type="SUPFAM" id="SSF68912">
    <property type="entry name" value="Rho N-terminal domain-like"/>
    <property type="match status" value="1"/>
</dbReference>
<dbReference type="SMART" id="SM00959">
    <property type="entry name" value="Rho_N"/>
    <property type="match status" value="1"/>
</dbReference>